<accession>A0AA96IIL4</accession>
<dbReference type="AlphaFoldDB" id="A0AA96IIL4"/>
<keyword evidence="1" id="KW-0472">Membrane</keyword>
<evidence type="ECO:0000313" key="2">
    <source>
        <dbReference type="EMBL" id="WNL30512.1"/>
    </source>
</evidence>
<reference evidence="2" key="1">
    <citation type="submission" date="2023-09" db="EMBL/GenBank/DDBJ databases">
        <title>Arcobacter tbilisiensis sp. nov. isolated from chicken meat in Tbilisi, Georgia.</title>
        <authorList>
            <person name="Matthias R."/>
            <person name="Zautner A.E."/>
        </authorList>
    </citation>
    <scope>NUCLEOTIDE SEQUENCE</scope>
    <source>
        <strain evidence="2">LEO 52</strain>
    </source>
</reference>
<feature type="transmembrane region" description="Helical" evidence="1">
    <location>
        <begin position="284"/>
        <end position="301"/>
    </location>
</feature>
<proteinExistence type="predicted"/>
<sequence length="416" mass="48202">MSRWEEQLNNHQIHSTLEELSSYIDTNFDDIDETEIIEKRRLLKVFSIIKEILENIDPEIIPFNTLDSFDTQLRHQNCLPQLSSYKQNGNVQHLVNANNHITNTLAQLTQYMILSDNFSVNKDIKPLEKSLDSFSSALIENKTKIKEELDKLEKKFVENDTKVTQLSSSIDQKKNETDSLISQWQQQFSDAQSKRTDAYTNWFDSLKDKSQETLESHFNENQEKINEKENEVYKRLDSIIDDSNKKHERILELYELTAGDSVGSAYLKNANDEQTEANTWRDKSIYFIVGTAIWIFLAYIFNTGVAENGTDLVWGELIMSFSLTAVLLYGAAYSAQQSTKHRNNEKRARWFALEIKAIDPFISSLPESDQQTLKKELSEKLFAQSEHFKDVDKKILDEHAFNIVIKGLTDLFKANK</sequence>
<keyword evidence="1" id="KW-1133">Transmembrane helix</keyword>
<keyword evidence="1" id="KW-0812">Transmembrane</keyword>
<name>A0AA96IIL4_9BACT</name>
<gene>
    <name evidence="2" type="ORF">RMQ68_03750</name>
</gene>
<evidence type="ECO:0000256" key="1">
    <source>
        <dbReference type="SAM" id="Phobius"/>
    </source>
</evidence>
<feature type="transmembrane region" description="Helical" evidence="1">
    <location>
        <begin position="313"/>
        <end position="332"/>
    </location>
</feature>
<organism evidence="2">
    <name type="scientific">Arcobacter sp. AZ-2023</name>
    <dbReference type="NCBI Taxonomy" id="3074453"/>
    <lineage>
        <taxon>Bacteria</taxon>
        <taxon>Pseudomonadati</taxon>
        <taxon>Campylobacterota</taxon>
        <taxon>Epsilonproteobacteria</taxon>
        <taxon>Campylobacterales</taxon>
        <taxon>Arcobacteraceae</taxon>
        <taxon>Arcobacter</taxon>
    </lineage>
</organism>
<dbReference type="EMBL" id="CP134854">
    <property type="protein sequence ID" value="WNL30512.1"/>
    <property type="molecule type" value="Genomic_DNA"/>
</dbReference>
<protein>
    <submittedName>
        <fullName evidence="2">Uncharacterized protein</fullName>
    </submittedName>
</protein>